<proteinExistence type="predicted"/>
<keyword evidence="3" id="KW-1185">Reference proteome</keyword>
<evidence type="ECO:0000259" key="1">
    <source>
        <dbReference type="Pfam" id="PF24116"/>
    </source>
</evidence>
<evidence type="ECO:0000313" key="2">
    <source>
        <dbReference type="EMBL" id="AMR57271.1"/>
    </source>
</evidence>
<protein>
    <recommendedName>
        <fullName evidence="1">DUF7390 domain-containing protein</fullName>
    </recommendedName>
</protein>
<name>A0A142IDG6_9CAUD</name>
<evidence type="ECO:0000313" key="3">
    <source>
        <dbReference type="Proteomes" id="UP000203989"/>
    </source>
</evidence>
<feature type="domain" description="DUF7390" evidence="1">
    <location>
        <begin position="29"/>
        <end position="145"/>
    </location>
</feature>
<dbReference type="Pfam" id="PF24116">
    <property type="entry name" value="DUF7390"/>
    <property type="match status" value="1"/>
</dbReference>
<dbReference type="RefSeq" id="YP_009275953.1">
    <property type="nucleotide sequence ID" value="NC_030934.1"/>
</dbReference>
<dbReference type="Proteomes" id="UP000203989">
    <property type="component" value="Segment"/>
</dbReference>
<organism evidence="2 3">
    <name type="scientific">Pseudomonas phage vB_PsyM_KIL1</name>
    <dbReference type="NCBI Taxonomy" id="1777065"/>
    <lineage>
        <taxon>Viruses</taxon>
        <taxon>Duplodnaviria</taxon>
        <taxon>Heunggongvirae</taxon>
        <taxon>Uroviricota</taxon>
        <taxon>Caudoviricetes</taxon>
        <taxon>Vandenendeviridae</taxon>
        <taxon>Gorskivirinae</taxon>
        <taxon>Flaumdravirus</taxon>
        <taxon>Flaumdravirus KIL4</taxon>
    </lineage>
</organism>
<gene>
    <name evidence="2" type="ORF">vB_PsyM_KIL1_0019</name>
</gene>
<dbReference type="GeneID" id="28802412"/>
<dbReference type="InterPro" id="IPR055814">
    <property type="entry name" value="DUF7390"/>
</dbReference>
<sequence length="156" mass="17535">MVNKGENMTVEKDFEILDTSVMTVEKDFEILDTSVVQVRSVLNFMYALGYNLDTEGRPGRFVTEQKVFQGNRYLSFSTACKMHNLKLDDWSIDENSIAWPSCTPVKEGFSVLGVKLAEASKLVKRVKLSVSKHGQVMTLDPMIRPLNKTVEGLLGL</sequence>
<accession>A0A142IDG6</accession>
<reference evidence="2 3" key="1">
    <citation type="journal article" date="2016" name="Front. Microbiol.">
        <title>Characterization of Novel Bacteriophages for Biocontrol of Bacterial Blight in Leek Caused by Pseudomonas syringae pv. porri.</title>
        <authorList>
            <person name="Rombouts S."/>
            <person name="Lavigne R."/>
        </authorList>
    </citation>
    <scope>NUCLEOTIDE SEQUENCE [LARGE SCALE GENOMIC DNA]</scope>
</reference>
<dbReference type="KEGG" id="vg:28802412"/>
<dbReference type="EMBL" id="KU130126">
    <property type="protein sequence ID" value="AMR57271.1"/>
    <property type="molecule type" value="Genomic_DNA"/>
</dbReference>